<name>A0A9W9CYK3_9PLEO</name>
<dbReference type="Proteomes" id="UP001140510">
    <property type="component" value="Unassembled WGS sequence"/>
</dbReference>
<gene>
    <name evidence="1" type="ORF">N0V91_011356</name>
</gene>
<dbReference type="AlphaFoldDB" id="A0A9W9CYK3"/>
<dbReference type="OrthoDB" id="3944494at2759"/>
<evidence type="ECO:0000313" key="2">
    <source>
        <dbReference type="Proteomes" id="UP001140510"/>
    </source>
</evidence>
<comment type="caution">
    <text evidence="1">The sequence shown here is derived from an EMBL/GenBank/DDBJ whole genome shotgun (WGS) entry which is preliminary data.</text>
</comment>
<keyword evidence="2" id="KW-1185">Reference proteome</keyword>
<reference evidence="1" key="1">
    <citation type="submission" date="2022-10" db="EMBL/GenBank/DDBJ databases">
        <title>Tapping the CABI collections for fungal endophytes: first genome assemblies for Collariella, Neodidymelliopsis, Ascochyta clinopodiicola, Didymella pomorum, Didymosphaeria variabile, Neocosmospora piperis and Neocucurbitaria cava.</title>
        <authorList>
            <person name="Hill R."/>
        </authorList>
    </citation>
    <scope>NUCLEOTIDE SEQUENCE</scope>
    <source>
        <strain evidence="1">IMI 355091</strain>
    </source>
</reference>
<organism evidence="1 2">
    <name type="scientific">Didymella pomorum</name>
    <dbReference type="NCBI Taxonomy" id="749634"/>
    <lineage>
        <taxon>Eukaryota</taxon>
        <taxon>Fungi</taxon>
        <taxon>Dikarya</taxon>
        <taxon>Ascomycota</taxon>
        <taxon>Pezizomycotina</taxon>
        <taxon>Dothideomycetes</taxon>
        <taxon>Pleosporomycetidae</taxon>
        <taxon>Pleosporales</taxon>
        <taxon>Pleosporineae</taxon>
        <taxon>Didymellaceae</taxon>
        <taxon>Didymella</taxon>
    </lineage>
</organism>
<protein>
    <submittedName>
        <fullName evidence="1">Uncharacterized protein</fullName>
    </submittedName>
</protein>
<sequence length="427" mass="48916">MRGNIAEDRASIRELWIERRCCFIVFLAVLGIDEKSDGAFCNAAAYSPVLSKFIKISQMLVIQRAIAAAEDGEVEYPADMLDDLRKRFLVQGSRSPFDWAYKQRQIARKIASDTTGTGAIIWTEDCQTVTYHDVSLSMGDLRDFVATQVRLAQKDLAKLLMLHPEERRWLVNRVISHEWLSDEFLSLPKPDQIEWRIKRVEQYFQDVDLFLERLLLLLHITSGQPARGTELLTLRYMNTSNGHHRSIFIENGLVGTVTSYHEGYNVTGTLKIIHRYLPKEVSELLVHYLWLVLPFWQKLDVLVYERKEPLSPYLWPKKVGSWDSARLSQVLKREATLHLKIPNLNIPTYRHITIAISRQHLKCGGFKRDYEPLEGGIAEQQAAHEPLFAGAVYARGAEEAPGHVKAKDFSIDLSVESGTIFLDSRLV</sequence>
<accession>A0A9W9CYK3</accession>
<evidence type="ECO:0000313" key="1">
    <source>
        <dbReference type="EMBL" id="KAJ4392597.1"/>
    </source>
</evidence>
<proteinExistence type="predicted"/>
<dbReference type="EMBL" id="JAPEVA010000225">
    <property type="protein sequence ID" value="KAJ4392597.1"/>
    <property type="molecule type" value="Genomic_DNA"/>
</dbReference>